<name>A0A4S8YB68_AURPU</name>
<feature type="compositionally biased region" description="Polar residues" evidence="1">
    <location>
        <begin position="1"/>
        <end position="15"/>
    </location>
</feature>
<evidence type="ECO:0000256" key="1">
    <source>
        <dbReference type="SAM" id="MobiDB-lite"/>
    </source>
</evidence>
<dbReference type="Proteomes" id="UP000310687">
    <property type="component" value="Unassembled WGS sequence"/>
</dbReference>
<evidence type="ECO:0008006" key="4">
    <source>
        <dbReference type="Google" id="ProtNLM"/>
    </source>
</evidence>
<dbReference type="AlphaFoldDB" id="A0A4S8YB68"/>
<accession>A0A4S8YB68</accession>
<protein>
    <recommendedName>
        <fullName evidence="4">F-box domain-containing protein</fullName>
    </recommendedName>
</protein>
<dbReference type="EMBL" id="QZAL01000015">
    <property type="protein sequence ID" value="THW49076.1"/>
    <property type="molecule type" value="Genomic_DNA"/>
</dbReference>
<evidence type="ECO:0000313" key="2">
    <source>
        <dbReference type="EMBL" id="THW49076.1"/>
    </source>
</evidence>
<feature type="region of interest" description="Disordered" evidence="1">
    <location>
        <begin position="1"/>
        <end position="21"/>
    </location>
</feature>
<organism evidence="2 3">
    <name type="scientific">Aureobasidium pullulans</name>
    <name type="common">Black yeast</name>
    <name type="synonym">Pullularia pullulans</name>
    <dbReference type="NCBI Taxonomy" id="5580"/>
    <lineage>
        <taxon>Eukaryota</taxon>
        <taxon>Fungi</taxon>
        <taxon>Dikarya</taxon>
        <taxon>Ascomycota</taxon>
        <taxon>Pezizomycotina</taxon>
        <taxon>Dothideomycetes</taxon>
        <taxon>Dothideomycetidae</taxon>
        <taxon>Dothideales</taxon>
        <taxon>Saccotheciaceae</taxon>
        <taxon>Aureobasidium</taxon>
    </lineage>
</organism>
<evidence type="ECO:0000313" key="3">
    <source>
        <dbReference type="Proteomes" id="UP000310687"/>
    </source>
</evidence>
<reference evidence="2 3" key="1">
    <citation type="submission" date="2018-10" db="EMBL/GenBank/DDBJ databases">
        <title>Fifty Aureobasidium pullulans genomes reveal a recombining polyextremotolerant generalist.</title>
        <authorList>
            <person name="Gostincar C."/>
            <person name="Turk M."/>
            <person name="Zajc J."/>
            <person name="Gunde-Cimerman N."/>
        </authorList>
    </citation>
    <scope>NUCLEOTIDE SEQUENCE [LARGE SCALE GENOMIC DNA]</scope>
    <source>
        <strain evidence="2 3">EXF-11013</strain>
    </source>
</reference>
<comment type="caution">
    <text evidence="2">The sequence shown here is derived from an EMBL/GenBank/DDBJ whole genome shotgun (WGS) entry which is preliminary data.</text>
</comment>
<sequence length="448" mass="51577">MVSRNTPSSAGPSVRNNKDDIDPSKSYILTLPTELLTMTVENLTQEDLGMVRRTCKTLCNVATLPFARTMPTARRFRFVEEDMDRLIGLTAHPIFGRMLSCISLSTCRLVQVDETRLLKESQRLFRLRELTNQPSGILLSKEEEHMNHYWQIHDHNEAQEVQSKFFMRGLHIRSLTQALLNLKMCCNFDVTLGLYDHDDLTELLMNSPALEHLKPGPGKEDDFVCTLQVLKAAIDMSQFPVKTLDLELRGNHRAEIEIDKQDLFWLKMQPVPDIRIKMTCCEATSVTEISCSKSQIKMTGHDLGPSPMDEEITECDSRPGWLSSRYMWLWYYVYFNKYQEAVLTEISADYNTLEHFVQSSAFQHLTIRGCDLSEQKDPFRDGTKSSGLTLCQKLKSLASLESLVLEEIWDYSNEEWIQEKPVRWTGQEQIQAGLDKLAARMSGWEWEG</sequence>
<proteinExistence type="predicted"/>
<gene>
    <name evidence="2" type="ORF">D6D22_01856</name>
</gene>